<dbReference type="AlphaFoldDB" id="A0ABD0J6B6"/>
<evidence type="ECO:0000313" key="2">
    <source>
        <dbReference type="Proteomes" id="UP001519460"/>
    </source>
</evidence>
<keyword evidence="2" id="KW-1185">Reference proteome</keyword>
<reference evidence="1 2" key="1">
    <citation type="journal article" date="2023" name="Sci. Data">
        <title>Genome assembly of the Korean intertidal mud-creeper Batillaria attramentaria.</title>
        <authorList>
            <person name="Patra A.K."/>
            <person name="Ho P.T."/>
            <person name="Jun S."/>
            <person name="Lee S.J."/>
            <person name="Kim Y."/>
            <person name="Won Y.J."/>
        </authorList>
    </citation>
    <scope>NUCLEOTIDE SEQUENCE [LARGE SCALE GENOMIC DNA]</scope>
    <source>
        <strain evidence="1">Wonlab-2016</strain>
    </source>
</reference>
<evidence type="ECO:0008006" key="3">
    <source>
        <dbReference type="Google" id="ProtNLM"/>
    </source>
</evidence>
<dbReference type="EMBL" id="JACVVK020000609">
    <property type="protein sequence ID" value="KAK7463152.1"/>
    <property type="molecule type" value="Genomic_DNA"/>
</dbReference>
<gene>
    <name evidence="1" type="ORF">BaRGS_00038264</name>
</gene>
<evidence type="ECO:0000313" key="1">
    <source>
        <dbReference type="EMBL" id="KAK7463152.1"/>
    </source>
</evidence>
<dbReference type="Proteomes" id="UP001519460">
    <property type="component" value="Unassembled WGS sequence"/>
</dbReference>
<sequence>MAKRLPPLDIVVWNTDSSDDGVKEFERQESMDYILSSILQEEHQNLFLLCQDKITNPKQEILNAMFDGYVQKNSNKLPRTAIYYYSNDFNVQEVPENTDVHLALLVLTAKDRPEQTESGPRDTEVKPTRILLASWHAKYKTKAPNKIDSLGKLLLCLEDFKNSKRCDFVVLGGDFNQDIMSVNVRRRLASTVNSIYPLCIYESEIAPDRRDLEKRDFLVFWPDKVYDKVGPVQTPFNDYKRETGKRPFDHPILTCMFRSTVCGLSQLTLDDSTFVDLGDLTVPCHASGNAHDASDVTSPTCTWPESHRSAFSYKLEKAKRLYRDAGASVVFTFGNEMTATSARAILDCLPKHHLYRANRKVVIRTPSEVLLQESDGRDLFVSRLCKEYTLQTFHNNRVCAYKNAVYVYVYGLFRLEGYAPIHHPKPPAT</sequence>
<protein>
    <recommendedName>
        <fullName evidence="3">Endonuclease/exonuclease/phosphatase domain-containing protein</fullName>
    </recommendedName>
</protein>
<organism evidence="1 2">
    <name type="scientific">Batillaria attramentaria</name>
    <dbReference type="NCBI Taxonomy" id="370345"/>
    <lineage>
        <taxon>Eukaryota</taxon>
        <taxon>Metazoa</taxon>
        <taxon>Spiralia</taxon>
        <taxon>Lophotrochozoa</taxon>
        <taxon>Mollusca</taxon>
        <taxon>Gastropoda</taxon>
        <taxon>Caenogastropoda</taxon>
        <taxon>Sorbeoconcha</taxon>
        <taxon>Cerithioidea</taxon>
        <taxon>Batillariidae</taxon>
        <taxon>Batillaria</taxon>
    </lineage>
</organism>
<comment type="caution">
    <text evidence="1">The sequence shown here is derived from an EMBL/GenBank/DDBJ whole genome shotgun (WGS) entry which is preliminary data.</text>
</comment>
<accession>A0ABD0J6B6</accession>
<proteinExistence type="predicted"/>
<name>A0ABD0J6B6_9CAEN</name>